<name>A0A1I7GVC5_9FLAO</name>
<dbReference type="OrthoDB" id="1419944at2"/>
<dbReference type="EMBL" id="FPBK01000006">
    <property type="protein sequence ID" value="SFU52388.1"/>
    <property type="molecule type" value="Genomic_DNA"/>
</dbReference>
<evidence type="ECO:0000313" key="1">
    <source>
        <dbReference type="EMBL" id="SFU52388.1"/>
    </source>
</evidence>
<gene>
    <name evidence="1" type="ORF">SAMN05216480_10613</name>
</gene>
<accession>A0A1I7GVC5</accession>
<dbReference type="STRING" id="1224947.SAMN05216480_10613"/>
<organism evidence="1 2">
    <name type="scientific">Pustulibacterium marinum</name>
    <dbReference type="NCBI Taxonomy" id="1224947"/>
    <lineage>
        <taxon>Bacteria</taxon>
        <taxon>Pseudomonadati</taxon>
        <taxon>Bacteroidota</taxon>
        <taxon>Flavobacteriia</taxon>
        <taxon>Flavobacteriales</taxon>
        <taxon>Flavobacteriaceae</taxon>
        <taxon>Pustulibacterium</taxon>
    </lineage>
</organism>
<dbReference type="Proteomes" id="UP000199138">
    <property type="component" value="Unassembled WGS sequence"/>
</dbReference>
<protein>
    <submittedName>
        <fullName evidence="1">Uncharacterized protein</fullName>
    </submittedName>
</protein>
<reference evidence="1 2" key="1">
    <citation type="submission" date="2016-10" db="EMBL/GenBank/DDBJ databases">
        <authorList>
            <person name="de Groot N.N."/>
        </authorList>
    </citation>
    <scope>NUCLEOTIDE SEQUENCE [LARGE SCALE GENOMIC DNA]</scope>
    <source>
        <strain evidence="1 2">CGMCC 1.12333</strain>
    </source>
</reference>
<sequence length="245" mass="28415">MKKTIIIVLLVFWQVAISQNIEKTFAGCWGSTTWEFHFSKNGQFKRTSAGHYGFTTVKGNYLIKNDTISVTHGFENTDGTVNKAYIIEDDVLIDLTLGYGYTAIDKPSEYCDLQYPKIRAVNKEVIAEYQDFLTLAFNTPEMKKYYNLNTYPDRKIHIANYFKLKASIVINGQEVSLEPKEDIKSEFYLDIIDLFKSGNIYWMVVDIHDGKKVKIMNIKYSFEGGKWKKEAVDVMKNHGWVKKEY</sequence>
<dbReference type="RefSeq" id="WP_093024910.1">
    <property type="nucleotide sequence ID" value="NZ_FPBK01000006.1"/>
</dbReference>
<evidence type="ECO:0000313" key="2">
    <source>
        <dbReference type="Proteomes" id="UP000199138"/>
    </source>
</evidence>
<dbReference type="AlphaFoldDB" id="A0A1I7GVC5"/>
<proteinExistence type="predicted"/>
<keyword evidence="2" id="KW-1185">Reference proteome</keyword>